<proteinExistence type="inferred from homology"/>
<dbReference type="InterPro" id="IPR002933">
    <property type="entry name" value="Peptidase_M20"/>
</dbReference>
<gene>
    <name evidence="9" type="primary">pepV</name>
    <name evidence="9" type="ORF">KDK92_01465</name>
</gene>
<dbReference type="SUPFAM" id="SSF53187">
    <property type="entry name" value="Zn-dependent exopeptidases"/>
    <property type="match status" value="1"/>
</dbReference>
<keyword evidence="3" id="KW-0645">Protease</keyword>
<evidence type="ECO:0000256" key="1">
    <source>
        <dbReference type="ARBA" id="ARBA00001947"/>
    </source>
</evidence>
<dbReference type="GO" id="GO:0006526">
    <property type="term" value="P:L-arginine biosynthetic process"/>
    <property type="evidence" value="ECO:0007669"/>
    <property type="project" value="TreeGrafter"/>
</dbReference>
<comment type="caution">
    <text evidence="9">The sequence shown here is derived from an EMBL/GenBank/DDBJ whole genome shotgun (WGS) entry which is preliminary data.</text>
</comment>
<organism evidence="9 10">
    <name type="scientific">Oceanirhabdus seepicola</name>
    <dbReference type="NCBI Taxonomy" id="2828781"/>
    <lineage>
        <taxon>Bacteria</taxon>
        <taxon>Bacillati</taxon>
        <taxon>Bacillota</taxon>
        <taxon>Clostridia</taxon>
        <taxon>Eubacteriales</taxon>
        <taxon>Clostridiaceae</taxon>
        <taxon>Oceanirhabdus</taxon>
    </lineage>
</organism>
<accession>A0A9J6NWW2</accession>
<dbReference type="GO" id="GO:0006508">
    <property type="term" value="P:proteolysis"/>
    <property type="evidence" value="ECO:0007669"/>
    <property type="project" value="UniProtKB-KW"/>
</dbReference>
<keyword evidence="6" id="KW-0862">Zinc</keyword>
<name>A0A9J6NWW2_9CLOT</name>
<dbReference type="RefSeq" id="WP_250857262.1">
    <property type="nucleotide sequence ID" value="NZ_JAGSOJ010000001.1"/>
</dbReference>
<dbReference type="GO" id="GO:0008237">
    <property type="term" value="F:metallopeptidase activity"/>
    <property type="evidence" value="ECO:0007669"/>
    <property type="project" value="UniProtKB-KW"/>
</dbReference>
<dbReference type="PANTHER" id="PTHR43808">
    <property type="entry name" value="ACETYLORNITHINE DEACETYLASE"/>
    <property type="match status" value="1"/>
</dbReference>
<evidence type="ECO:0000256" key="7">
    <source>
        <dbReference type="ARBA" id="ARBA00022997"/>
    </source>
</evidence>
<evidence type="ECO:0000256" key="3">
    <source>
        <dbReference type="ARBA" id="ARBA00022670"/>
    </source>
</evidence>
<comment type="cofactor">
    <cofactor evidence="1">
        <name>Zn(2+)</name>
        <dbReference type="ChEBI" id="CHEBI:29105"/>
    </cofactor>
</comment>
<keyword evidence="8" id="KW-0482">Metalloprotease</keyword>
<dbReference type="Proteomes" id="UP001056429">
    <property type="component" value="Unassembled WGS sequence"/>
</dbReference>
<dbReference type="Gene3D" id="3.30.70.360">
    <property type="match status" value="2"/>
</dbReference>
<comment type="similarity">
    <text evidence="2">Belongs to the peptidase M20A family.</text>
</comment>
<evidence type="ECO:0000256" key="4">
    <source>
        <dbReference type="ARBA" id="ARBA00022723"/>
    </source>
</evidence>
<keyword evidence="5 9" id="KW-0378">Hydrolase</keyword>
<evidence type="ECO:0000256" key="2">
    <source>
        <dbReference type="ARBA" id="ARBA00006247"/>
    </source>
</evidence>
<dbReference type="AlphaFoldDB" id="A0A9J6NWW2"/>
<dbReference type="InterPro" id="IPR036264">
    <property type="entry name" value="Bact_exopeptidase_dim_dom"/>
</dbReference>
<dbReference type="InterPro" id="IPR010964">
    <property type="entry name" value="M20A_pepV-rel"/>
</dbReference>
<dbReference type="InterPro" id="IPR001261">
    <property type="entry name" value="ArgE/DapE_CS"/>
</dbReference>
<evidence type="ECO:0000313" key="9">
    <source>
        <dbReference type="EMBL" id="MCM1988393.1"/>
    </source>
</evidence>
<protein>
    <submittedName>
        <fullName evidence="9">Dipeptidase PepV</fullName>
        <ecNumber evidence="9">3.4.13.-</ecNumber>
    </submittedName>
</protein>
<evidence type="ECO:0000256" key="5">
    <source>
        <dbReference type="ARBA" id="ARBA00022801"/>
    </source>
</evidence>
<dbReference type="PROSITE" id="PS00759">
    <property type="entry name" value="ARGE_DAPE_CPG2_2"/>
    <property type="match status" value="1"/>
</dbReference>
<dbReference type="CDD" id="cd03888">
    <property type="entry name" value="M20_PepV"/>
    <property type="match status" value="1"/>
</dbReference>
<keyword evidence="7 9" id="KW-0224">Dipeptidase</keyword>
<dbReference type="Gene3D" id="3.40.630.10">
    <property type="entry name" value="Zn peptidases"/>
    <property type="match status" value="1"/>
</dbReference>
<dbReference type="NCBIfam" id="NF005591">
    <property type="entry name" value="PRK07318.1"/>
    <property type="match status" value="1"/>
</dbReference>
<dbReference type="SUPFAM" id="SSF55031">
    <property type="entry name" value="Bacterial exopeptidase dimerisation domain"/>
    <property type="match status" value="1"/>
</dbReference>
<dbReference type="EMBL" id="JAGSOJ010000001">
    <property type="protein sequence ID" value="MCM1988393.1"/>
    <property type="molecule type" value="Genomic_DNA"/>
</dbReference>
<keyword evidence="4" id="KW-0479">Metal-binding</keyword>
<dbReference type="PANTHER" id="PTHR43808:SF31">
    <property type="entry name" value="N-ACETYL-L-CITRULLINE DEACETYLASE"/>
    <property type="match status" value="1"/>
</dbReference>
<keyword evidence="10" id="KW-1185">Reference proteome</keyword>
<evidence type="ECO:0000313" key="10">
    <source>
        <dbReference type="Proteomes" id="UP001056429"/>
    </source>
</evidence>
<evidence type="ECO:0000256" key="6">
    <source>
        <dbReference type="ARBA" id="ARBA00022833"/>
    </source>
</evidence>
<dbReference type="Pfam" id="PF01546">
    <property type="entry name" value="Peptidase_M20"/>
    <property type="match status" value="1"/>
</dbReference>
<evidence type="ECO:0000256" key="8">
    <source>
        <dbReference type="ARBA" id="ARBA00023049"/>
    </source>
</evidence>
<reference evidence="9" key="1">
    <citation type="journal article" date="2021" name="mSystems">
        <title>Bacteria and Archaea Synergistically Convert Glycine Betaine to Biogenic Methane in the Formosa Cold Seep of the South China Sea.</title>
        <authorList>
            <person name="Li L."/>
            <person name="Zhang W."/>
            <person name="Zhang S."/>
            <person name="Song L."/>
            <person name="Sun Q."/>
            <person name="Zhang H."/>
            <person name="Xiang H."/>
            <person name="Dong X."/>
        </authorList>
    </citation>
    <scope>NUCLEOTIDE SEQUENCE</scope>
    <source>
        <strain evidence="9">ZWT</strain>
    </source>
</reference>
<dbReference type="EC" id="3.4.13.-" evidence="9"/>
<dbReference type="NCBIfam" id="TIGR01887">
    <property type="entry name" value="dipeptidaselike"/>
    <property type="match status" value="1"/>
</dbReference>
<sequence length="462" mass="51360">MSINEHIERMKDDIINSTVELVKIKSLEGEASEGKPFGEGPYIALEKALEISEKLGFKTKNLDGYVGYAEYGDGEEYVAALGHLDVVPEGDGWNYDPYGGEIVDGKIYGRGTTDDKGPIVAALYGVKAIMDEGLSISKKIRIIFGTNEETGSKELEYYLEREKPPVAGFTPDADYPLINGEKGITIFDLVKKFEEQKGDMILKKVYGGQAANMVPDKCEAVISCVETEEILNKLNEFVKRTGYDLKGEVCEGEIKLLCKGESAHGSTPELGFNSIMALMNFLGKITFSSNEINEYIKFMNEKIGMNLHGEDFGCYLEDEVSGKLSFNVGVINLEDSESKVILNLRYPVTKTLDDMLNPAKETLKDKGITIENFVHQEPLYYPEDHPLVKSLQEVYEEETGNRAELISIGGGTYAKEMPNILAFGPQFPGEPDTIHKPNEYITIHNLIKNTKIYANALYKLAK</sequence>
<dbReference type="GO" id="GO:0008270">
    <property type="term" value="F:zinc ion binding"/>
    <property type="evidence" value="ECO:0007669"/>
    <property type="project" value="InterPro"/>
</dbReference>
<dbReference type="InterPro" id="IPR050072">
    <property type="entry name" value="Peptidase_M20A"/>
</dbReference>
<dbReference type="GO" id="GO:0016805">
    <property type="term" value="F:dipeptidase activity"/>
    <property type="evidence" value="ECO:0007669"/>
    <property type="project" value="UniProtKB-KW"/>
</dbReference>
<reference evidence="9" key="2">
    <citation type="submission" date="2021-04" db="EMBL/GenBank/DDBJ databases">
        <authorList>
            <person name="Dong X."/>
        </authorList>
    </citation>
    <scope>NUCLEOTIDE SEQUENCE</scope>
    <source>
        <strain evidence="9">ZWT</strain>
    </source>
</reference>
<dbReference type="GO" id="GO:0008777">
    <property type="term" value="F:acetylornithine deacetylase activity"/>
    <property type="evidence" value="ECO:0007669"/>
    <property type="project" value="TreeGrafter"/>
</dbReference>